<accession>A0A919UMN2</accession>
<protein>
    <submittedName>
        <fullName evidence="1">Uncharacterized protein</fullName>
    </submittedName>
</protein>
<dbReference type="Proteomes" id="UP000640052">
    <property type="component" value="Unassembled WGS sequence"/>
</dbReference>
<organism evidence="1 2">
    <name type="scientific">Acrocarpospora phusangensis</name>
    <dbReference type="NCBI Taxonomy" id="1070424"/>
    <lineage>
        <taxon>Bacteria</taxon>
        <taxon>Bacillati</taxon>
        <taxon>Actinomycetota</taxon>
        <taxon>Actinomycetes</taxon>
        <taxon>Streptosporangiales</taxon>
        <taxon>Streptosporangiaceae</taxon>
        <taxon>Acrocarpospora</taxon>
    </lineage>
</organism>
<dbReference type="AlphaFoldDB" id="A0A919UMN2"/>
<reference evidence="1" key="1">
    <citation type="submission" date="2021-01" db="EMBL/GenBank/DDBJ databases">
        <title>Whole genome shotgun sequence of Acrocarpospora phusangensis NBRC 108782.</title>
        <authorList>
            <person name="Komaki H."/>
            <person name="Tamura T."/>
        </authorList>
    </citation>
    <scope>NUCLEOTIDE SEQUENCE</scope>
    <source>
        <strain evidence="1">NBRC 108782</strain>
    </source>
</reference>
<proteinExistence type="predicted"/>
<gene>
    <name evidence="1" type="ORF">Aph01nite_02300</name>
</gene>
<dbReference type="RefSeq" id="WP_204038785.1">
    <property type="nucleotide sequence ID" value="NZ_BOOA01000001.1"/>
</dbReference>
<name>A0A919UMN2_9ACTN</name>
<keyword evidence="2" id="KW-1185">Reference proteome</keyword>
<dbReference type="EMBL" id="BOOA01000001">
    <property type="protein sequence ID" value="GIH21920.1"/>
    <property type="molecule type" value="Genomic_DNA"/>
</dbReference>
<evidence type="ECO:0000313" key="2">
    <source>
        <dbReference type="Proteomes" id="UP000640052"/>
    </source>
</evidence>
<sequence length="279" mass="31064">MGSGRWSIDSYDAAQRYREEKGQSAFGHTEAMRRLSRHQWRVHQALDPIGLGNKGVRESRDSAEHPESVAIAVLFDVTGSMQLVPRQLQATLPRLLGTITEHLPDAQILFGAIGDATCDRAPLQLGQFESDNRMDEDLRRILLEGGGGGSMAESYELAFYFLARHTKLDCFEKRGVRGIAFVIGDETAYPVVKGDEVAQIFGEGLPNNIRLEAILSQAQMSWDVNFVIPTNTSHGRDQSVTGYWHNLLGDRVIHLDDISQICETIALTVVDRVMSQRAR</sequence>
<comment type="caution">
    <text evidence="1">The sequence shown here is derived from an EMBL/GenBank/DDBJ whole genome shotgun (WGS) entry which is preliminary data.</text>
</comment>
<evidence type="ECO:0000313" key="1">
    <source>
        <dbReference type="EMBL" id="GIH21920.1"/>
    </source>
</evidence>